<feature type="region of interest" description="Disordered" evidence="1">
    <location>
        <begin position="50"/>
        <end position="109"/>
    </location>
</feature>
<feature type="compositionally biased region" description="Pro residues" evidence="1">
    <location>
        <begin position="51"/>
        <end position="71"/>
    </location>
</feature>
<feature type="transmembrane region" description="Helical" evidence="2">
    <location>
        <begin position="194"/>
        <end position="214"/>
    </location>
</feature>
<evidence type="ECO:0000313" key="4">
    <source>
        <dbReference type="EMBL" id="GMR50106.1"/>
    </source>
</evidence>
<evidence type="ECO:0000256" key="2">
    <source>
        <dbReference type="SAM" id="Phobius"/>
    </source>
</evidence>
<dbReference type="Proteomes" id="UP001328107">
    <property type="component" value="Unassembled WGS sequence"/>
</dbReference>
<feature type="region of interest" description="Disordered" evidence="1">
    <location>
        <begin position="132"/>
        <end position="151"/>
    </location>
</feature>
<dbReference type="AlphaFoldDB" id="A0AAN5CSP2"/>
<comment type="caution">
    <text evidence="4">The sequence shown here is derived from an EMBL/GenBank/DDBJ whole genome shotgun (WGS) entry which is preliminary data.</text>
</comment>
<evidence type="ECO:0000256" key="3">
    <source>
        <dbReference type="SAM" id="SignalP"/>
    </source>
</evidence>
<keyword evidence="2" id="KW-1133">Transmembrane helix</keyword>
<keyword evidence="5" id="KW-1185">Reference proteome</keyword>
<protein>
    <submittedName>
        <fullName evidence="4">Uncharacterized protein</fullName>
    </submittedName>
</protein>
<name>A0AAN5CSP2_9BILA</name>
<evidence type="ECO:0000256" key="1">
    <source>
        <dbReference type="SAM" id="MobiDB-lite"/>
    </source>
</evidence>
<keyword evidence="2" id="KW-0812">Transmembrane</keyword>
<feature type="signal peptide" evidence="3">
    <location>
        <begin position="1"/>
        <end position="19"/>
    </location>
</feature>
<feature type="chain" id="PRO_5042995580" evidence="3">
    <location>
        <begin position="20"/>
        <end position="238"/>
    </location>
</feature>
<keyword evidence="2" id="KW-0472">Membrane</keyword>
<gene>
    <name evidence="4" type="ORF">PMAYCL1PPCAC_20301</name>
</gene>
<feature type="compositionally biased region" description="Polar residues" evidence="1">
    <location>
        <begin position="78"/>
        <end position="95"/>
    </location>
</feature>
<proteinExistence type="predicted"/>
<accession>A0AAN5CSP2</accession>
<sequence>MRFALYLVVTLAITHFGSANVWKKIKESYKKIENDFKDLLREANEKTILLPQPPLPSTTPAPPPPSQPPPTIEDLRSSLVTLATTHSSTPPSSQVPTIPPFPTTDTPRTTKQTATLTLLSTISFQIISPPTTSYSPQTLSPIPPSEPKSTTSLDLVPLPSTFLSSSSTASPIRVSKEKSGLGKVQESNQSASRVWTVVFAAVLVAILVFAMLAYRHYRLQAPPAVHLPSPGLPLVDIV</sequence>
<reference evidence="5" key="1">
    <citation type="submission" date="2022-10" db="EMBL/GenBank/DDBJ databases">
        <title>Genome assembly of Pristionchus species.</title>
        <authorList>
            <person name="Yoshida K."/>
            <person name="Sommer R.J."/>
        </authorList>
    </citation>
    <scope>NUCLEOTIDE SEQUENCE [LARGE SCALE GENOMIC DNA]</scope>
    <source>
        <strain evidence="5">RS5460</strain>
    </source>
</reference>
<dbReference type="EMBL" id="BTRK01000004">
    <property type="protein sequence ID" value="GMR50106.1"/>
    <property type="molecule type" value="Genomic_DNA"/>
</dbReference>
<keyword evidence="3" id="KW-0732">Signal</keyword>
<evidence type="ECO:0000313" key="5">
    <source>
        <dbReference type="Proteomes" id="UP001328107"/>
    </source>
</evidence>
<organism evidence="4 5">
    <name type="scientific">Pristionchus mayeri</name>
    <dbReference type="NCBI Taxonomy" id="1317129"/>
    <lineage>
        <taxon>Eukaryota</taxon>
        <taxon>Metazoa</taxon>
        <taxon>Ecdysozoa</taxon>
        <taxon>Nematoda</taxon>
        <taxon>Chromadorea</taxon>
        <taxon>Rhabditida</taxon>
        <taxon>Rhabditina</taxon>
        <taxon>Diplogasteromorpha</taxon>
        <taxon>Diplogasteroidea</taxon>
        <taxon>Neodiplogasteridae</taxon>
        <taxon>Pristionchus</taxon>
    </lineage>
</organism>